<keyword evidence="2" id="KW-0812">Transmembrane</keyword>
<dbReference type="Proteomes" id="UP000187185">
    <property type="component" value="Chromosome"/>
</dbReference>
<accession>A0A1P8UB00</accession>
<dbReference type="OrthoDB" id="134475at2"/>
<evidence type="ECO:0000259" key="5">
    <source>
        <dbReference type="Pfam" id="PF25564"/>
    </source>
</evidence>
<evidence type="ECO:0000256" key="1">
    <source>
        <dbReference type="SAM" id="MobiDB-lite"/>
    </source>
</evidence>
<gene>
    <name evidence="6" type="ORF">BOH66_14250</name>
</gene>
<keyword evidence="3" id="KW-0732">Signal</keyword>
<feature type="transmembrane region" description="Helical" evidence="2">
    <location>
        <begin position="931"/>
        <end position="949"/>
    </location>
</feature>
<dbReference type="Pfam" id="PF25564">
    <property type="entry name" value="DUF7933"/>
    <property type="match status" value="1"/>
</dbReference>
<dbReference type="RefSeq" id="WP_076691653.1">
    <property type="nucleotide sequence ID" value="NZ_CP018762.1"/>
</dbReference>
<keyword evidence="2" id="KW-1133">Transmembrane helix</keyword>
<keyword evidence="7" id="KW-1185">Reference proteome</keyword>
<feature type="region of interest" description="Disordered" evidence="1">
    <location>
        <begin position="721"/>
        <end position="742"/>
    </location>
</feature>
<proteinExistence type="predicted"/>
<organism evidence="6 7">
    <name type="scientific">Microbacterium aurum</name>
    <dbReference type="NCBI Taxonomy" id="36805"/>
    <lineage>
        <taxon>Bacteria</taxon>
        <taxon>Bacillati</taxon>
        <taxon>Actinomycetota</taxon>
        <taxon>Actinomycetes</taxon>
        <taxon>Micrococcales</taxon>
        <taxon>Microbacteriaceae</taxon>
        <taxon>Microbacterium</taxon>
    </lineage>
</organism>
<protein>
    <submittedName>
        <fullName evidence="6">Uncharacterized protein</fullName>
    </submittedName>
</protein>
<dbReference type="STRING" id="36805.BOH66_14250"/>
<feature type="compositionally biased region" description="Low complexity" evidence="1">
    <location>
        <begin position="721"/>
        <end position="739"/>
    </location>
</feature>
<feature type="chain" id="PRO_5039389559" evidence="3">
    <location>
        <begin position="33"/>
        <end position="960"/>
    </location>
</feature>
<dbReference type="InterPro" id="IPR048834">
    <property type="entry name" value="SpaA_pre-album"/>
</dbReference>
<dbReference type="EMBL" id="CP018762">
    <property type="protein sequence ID" value="APZ35283.1"/>
    <property type="molecule type" value="Genomic_DNA"/>
</dbReference>
<dbReference type="AlphaFoldDB" id="A0A1P8UB00"/>
<evidence type="ECO:0000313" key="6">
    <source>
        <dbReference type="EMBL" id="APZ35283.1"/>
    </source>
</evidence>
<evidence type="ECO:0000256" key="3">
    <source>
        <dbReference type="SAM" id="SignalP"/>
    </source>
</evidence>
<dbReference type="NCBIfam" id="TIGR01167">
    <property type="entry name" value="LPXTG_anchor"/>
    <property type="match status" value="1"/>
</dbReference>
<dbReference type="InterPro" id="IPR057693">
    <property type="entry name" value="DUF7933"/>
</dbReference>
<evidence type="ECO:0000313" key="7">
    <source>
        <dbReference type="Proteomes" id="UP000187185"/>
    </source>
</evidence>
<feature type="domain" description="DUF7933" evidence="5">
    <location>
        <begin position="322"/>
        <end position="447"/>
    </location>
</feature>
<feature type="signal peptide" evidence="3">
    <location>
        <begin position="1"/>
        <end position="32"/>
    </location>
</feature>
<dbReference type="KEGG" id="maur:BOH66_14250"/>
<evidence type="ECO:0000259" key="4">
    <source>
        <dbReference type="Pfam" id="PF20674"/>
    </source>
</evidence>
<keyword evidence="2" id="KW-0472">Membrane</keyword>
<sequence length="960" mass="96043">MRFIRARRKATIIVATTLAVVGALCVAPSATAVAGADAAAAIGIVPMAAGVTEAPTQVWAETFENGQGTAPTRLGTYQSAAGTTYTGATYWFDYGNCNGVVLSYLASRSANGNVASFSAPFCTVEVAAVAQMNGRRMADVLGQVAAGVSGGTAGAPANGSTSGTQNNHAVAEWTTDGGTGTANQIVMTSSAIGVSATTNRYYTASIDVVEASCSYLSGANNSRINLSLVVSGTETSVTPTAIQACSASGAGYYTSPTPQGAGSNPWDNGGTSVRAGRFTAAGSQLLTPARLATAQLRVRNQTTASEGNDFGVDNLRLIDVTPSLDKSFAPTSVTAGEVSTLTFTINNTSELAAKADMSFSDALPSGLVVAATPTIGGTCTSTTGSALVRTANAGSSVVTVSGVDFATGATSCTVTVNVTSSTPGVYTNGASNVTTILNSPETATLTVNAPSTLSVRKNIVSRAAASDQFVLRLRSAGSTSDIATATTSGSATGVQTQSIAARQVISGQSYDFSEVMAAGSTSALTNYTSAWECRNGTSVLASGTGSSGTIAIPAATVAGVAVVCTITNSPLLATVTVTKQVQDVTGANPQPGSGWVLGVVPSGTGVTTTPAATTQTTAASGSASWQIFFATAASRATVAVSETQKTTHTFVSAQCQVTSLSGVTRTVTFTAATGGSVADIAPGDAVACGFVNRLKATTLTLTASVGSGSALPTAWNLSATGPSGSAAGPTGTTGSTGATNRTVTPATGYQLAATGGPGTYVAGAWTCADQDGSAVTVTSGGLVSLVAGSAVNCAVTLRTATLTLLKNVVTPSAGFTASTWNVTATPTTLSGVSIPTETRAGAEYSSAGNPASTFEVRPDHTYTLSEALANPSSTIAYRQLALQRLSDGVWVDVESTEITAPAAGQTAVYRFVNDKIPAVVLPLTGGTSTDVFLISGALLLALMAGLAFWQRRRRTRIQHT</sequence>
<feature type="domain" description="SpaA-like prealbumin fold" evidence="4">
    <location>
        <begin position="452"/>
        <end position="570"/>
    </location>
</feature>
<dbReference type="Pfam" id="PF20674">
    <property type="entry name" value="SpaA_3"/>
    <property type="match status" value="1"/>
</dbReference>
<reference evidence="6 7" key="1">
    <citation type="submission" date="2016-12" db="EMBL/GenBank/DDBJ databases">
        <title>Complete genome sequence of Microbacterium aurum KACC 15219.</title>
        <authorList>
            <person name="Jung Y."/>
            <person name="Shin J.-H."/>
            <person name="Lee Y.-J."/>
            <person name="Yi H."/>
            <person name="Bahn Y.-S."/>
            <person name="Kim J.F."/>
            <person name="Lee D.-W."/>
        </authorList>
    </citation>
    <scope>NUCLEOTIDE SEQUENCE [LARGE SCALE GENOMIC DNA]</scope>
    <source>
        <strain evidence="6 7">KACC 15219</strain>
    </source>
</reference>
<evidence type="ECO:0000256" key="2">
    <source>
        <dbReference type="SAM" id="Phobius"/>
    </source>
</evidence>
<name>A0A1P8UB00_9MICO</name>